<reference evidence="3" key="4">
    <citation type="journal article" date="2016" name="Sci. Rep.">
        <title>Genomic epidemiology and global diversity of the emerging bacterial pathogen Elizabethkingia anophelis.</title>
        <authorList>
            <person name="Breurec S."/>
            <person name="Criscuolo A."/>
            <person name="Diancourt L."/>
            <person name="Rendueles O."/>
            <person name="Vandenbogaert M."/>
            <person name="Passet V."/>
            <person name="Caro V."/>
            <person name="Rocha E.P."/>
            <person name="Touchon M."/>
            <person name="Brisse S."/>
        </authorList>
    </citation>
    <scope>NUCLEOTIDE SEQUENCE</scope>
</reference>
<dbReference type="InterPro" id="IPR032710">
    <property type="entry name" value="NTF2-like_dom_sf"/>
</dbReference>
<dbReference type="PANTHER" id="PTHR41252">
    <property type="entry name" value="BLR2505 PROTEIN"/>
    <property type="match status" value="1"/>
</dbReference>
<dbReference type="EMBL" id="BK010592">
    <property type="protein sequence ID" value="DAC74667.1"/>
    <property type="molecule type" value="Genomic_DNA"/>
</dbReference>
<keyword evidence="1" id="KW-0732">Signal</keyword>
<reference evidence="3" key="1">
    <citation type="journal article" date="2014" name="Genome Biol. Evol.">
        <title>Comparative genomic analysis of malaria mosquito vector-associated novel pathogen Elizabethkingia anophelis.</title>
        <authorList>
            <person name="Teo J."/>
            <person name="Tan S.Y."/>
            <person name="Liu Y."/>
            <person name="Tay M."/>
            <person name="Ding Y."/>
            <person name="Li Y."/>
            <person name="Kjelleberg S."/>
            <person name="Givskov M."/>
            <person name="Lin R.T."/>
            <person name="Yang L."/>
        </authorList>
    </citation>
    <scope>NUCLEOTIDE SEQUENCE</scope>
</reference>
<feature type="domain" description="SnoaL-like" evidence="2">
    <location>
        <begin position="29"/>
        <end position="133"/>
    </location>
</feature>
<dbReference type="SUPFAM" id="SSF54427">
    <property type="entry name" value="NTF2-like"/>
    <property type="match status" value="1"/>
</dbReference>
<sequence length="153" mass="17432">MKNLVLIITISILGINAVNAQTKKEIISKAFNAWATQGTSDVFDLLSDDLQWRINGSTPWSKTYISKQQFLDEVIVPLNKKLSVKIKPTVRNIYQDGNTVIIIWDGEATATDGKPYRSTYSWNMTFTGDKITHVEAFLDTQEFQDIMERIKVE</sequence>
<dbReference type="AlphaFoldDB" id="A0A455ZCV4"/>
<reference evidence="3" key="3">
    <citation type="journal article" date="2016" name="Genome Announc.">
        <title>Complete Genome Sequences of Four Strains from the 2015-2016 Elizabethkingia anophelis Outbreak.</title>
        <authorList>
            <person name="Nicholson A.C."/>
            <person name="Whitney A.M."/>
            <person name="Emery B.D."/>
            <person name="Bell M.E."/>
            <person name="Gartin J.T."/>
            <person name="Humrighouse B.W."/>
            <person name="Loparev V.N."/>
            <person name="Batra D."/>
            <person name="Sheth M."/>
            <person name="Rowe L.A."/>
            <person name="Juieng P."/>
            <person name="Knipe K."/>
            <person name="Gulvik C."/>
            <person name="McQuiston J.R."/>
        </authorList>
    </citation>
    <scope>NUCLEOTIDE SEQUENCE</scope>
</reference>
<reference evidence="3" key="6">
    <citation type="journal article" date="2017" name="Nat. Commun.">
        <title>Evolutionary dynamics and genomic features of the Elizabethkingia anophelis 2015 to 2016 Wisconsin outbreak strain.</title>
        <authorList>
            <person name="Perrin A."/>
            <person name="Larsonneur E."/>
            <person name="Nicholson A.C."/>
            <person name="Edwards D.J."/>
            <person name="Gundlach K.M."/>
            <person name="Whitney A.M."/>
            <person name="Gulvik C.A."/>
            <person name="Bell M.E."/>
            <person name="Rendueles O."/>
            <person name="Cury J."/>
            <person name="Hugon P."/>
            <person name="Clermont D."/>
            <person name="Enouf V."/>
            <person name="Loparev V."/>
            <person name="Juieng P."/>
            <person name="Monson T."/>
            <person name="Warshauer D."/>
            <person name="Elbadawi L.I."/>
            <person name="Walters M.S."/>
            <person name="Crist M.B."/>
            <person name="Noble-Wang J."/>
            <person name="Borlaug G."/>
            <person name="Rocha E.P.C."/>
            <person name="Criscuolo A."/>
            <person name="Touchon M."/>
            <person name="Davis J.P."/>
            <person name="Holt K.E."/>
            <person name="McQuiston J.R."/>
            <person name="Brisse S."/>
        </authorList>
    </citation>
    <scope>NUCLEOTIDE SEQUENCE</scope>
</reference>
<evidence type="ECO:0000259" key="2">
    <source>
        <dbReference type="Pfam" id="PF12680"/>
    </source>
</evidence>
<protein>
    <recommendedName>
        <fullName evidence="2">SnoaL-like domain-containing protein</fullName>
    </recommendedName>
</protein>
<reference evidence="3" key="2">
    <citation type="journal article" date="2014" name="PLoS ONE">
        <title>Insights from the genome annotation of Elizabethkingia anophelis from the malaria vector Anopheles gambiae.</title>
        <authorList>
            <person name="Kukutla P."/>
            <person name="Lindberg B.G."/>
            <person name="Pei D."/>
            <person name="Rayl M."/>
            <person name="Yu W."/>
            <person name="Steritz M."/>
            <person name="Faye I."/>
            <person name="Xu J."/>
        </authorList>
    </citation>
    <scope>NUCLEOTIDE SEQUENCE</scope>
</reference>
<accession>A0A455ZCV4</accession>
<evidence type="ECO:0000313" key="3">
    <source>
        <dbReference type="EMBL" id="DAC74667.1"/>
    </source>
</evidence>
<dbReference type="Pfam" id="PF12680">
    <property type="entry name" value="SnoaL_2"/>
    <property type="match status" value="1"/>
</dbReference>
<proteinExistence type="predicted"/>
<name>A0A455ZCV4_9FLAO</name>
<organism evidence="3">
    <name type="scientific">Elizabethkingia anophelis</name>
    <dbReference type="NCBI Taxonomy" id="1117645"/>
    <lineage>
        <taxon>Bacteria</taxon>
        <taxon>Pseudomonadati</taxon>
        <taxon>Bacteroidota</taxon>
        <taxon>Flavobacteriia</taxon>
        <taxon>Flavobacteriales</taxon>
        <taxon>Weeksellaceae</taxon>
        <taxon>Elizabethkingia</taxon>
    </lineage>
</organism>
<dbReference type="PANTHER" id="PTHR41252:SF1">
    <property type="entry name" value="BLR2505 PROTEIN"/>
    <property type="match status" value="1"/>
</dbReference>
<reference evidence="3" key="7">
    <citation type="journal article" date="2017" name="Sci. Rep.">
        <title>Genomic features, phylogenetic relationships, and comparative genomics of Elizabethkingia anophelis strain EM361-97 isolated in Taiwan.</title>
        <authorList>
            <person name="Lin J.N."/>
            <person name="Lai C.H."/>
            <person name="Yang C.H."/>
            <person name="Huang Y.H."/>
            <person name="Lin H.H."/>
        </authorList>
    </citation>
    <scope>NUCLEOTIDE SEQUENCE</scope>
</reference>
<reference evidence="3" key="8">
    <citation type="journal article" date="2018" name="J. ISSAAS">
        <title>In Silico Identification of Three Types of Integrative and Conjugative Elements (ICEs) in Elizabethkingia anophelis Strains Isolated from Around the World.</title>
        <authorList>
            <person name="Xu J."/>
            <person name="Pei D."/>
            <person name="Nicholson A."/>
            <person name="Lan Y."/>
            <person name="Xia Q."/>
        </authorList>
    </citation>
    <scope>NUCLEOTIDE SEQUENCE</scope>
</reference>
<feature type="signal peptide" evidence="1">
    <location>
        <begin position="1"/>
        <end position="20"/>
    </location>
</feature>
<dbReference type="Gene3D" id="3.10.450.50">
    <property type="match status" value="1"/>
</dbReference>
<feature type="chain" id="PRO_5019713470" description="SnoaL-like domain-containing protein" evidence="1">
    <location>
        <begin position="21"/>
        <end position="153"/>
    </location>
</feature>
<evidence type="ECO:0000256" key="1">
    <source>
        <dbReference type="SAM" id="SignalP"/>
    </source>
</evidence>
<dbReference type="InterPro" id="IPR037401">
    <property type="entry name" value="SnoaL-like"/>
</dbReference>
<reference evidence="3" key="5">
    <citation type="journal article" date="2017" name="Genome Announc.">
        <title>Complete Circularized Genome Sequences of Four Strains of Elizabethkingia anophelis, Including Two Novel Strains Isolated from Wild-Caught Anopheles sinensis.</title>
        <authorList>
            <person name="Pei D."/>
            <person name="Nicholson A.C."/>
            <person name="Jiang J."/>
            <person name="Chen H."/>
            <person name="Whitney A.M."/>
            <person name="Villarma A."/>
            <person name="Bell M."/>
            <person name="Humrighouse B."/>
            <person name="Rowe L.A."/>
            <person name="Sheth M."/>
            <person name="Batra D."/>
            <person name="Juieng P."/>
            <person name="Loparev V.N."/>
            <person name="McQuiston J.R."/>
            <person name="Lan Y."/>
            <person name="Ma Y."/>
            <person name="Xu J."/>
        </authorList>
    </citation>
    <scope>NUCLEOTIDE SEQUENCE</scope>
</reference>
<gene>
    <name evidence="3" type="primary">ICEEaI(6)_PW2806_56365_56826</name>
</gene>